<dbReference type="InterPro" id="IPR029063">
    <property type="entry name" value="SAM-dependent_MTases_sf"/>
</dbReference>
<evidence type="ECO:0000256" key="1">
    <source>
        <dbReference type="ARBA" id="ARBA00022737"/>
    </source>
</evidence>
<dbReference type="OrthoDB" id="439808at2759"/>
<dbReference type="PANTHER" id="PTHR23236:SF119">
    <property type="entry name" value="NUCLEAR RNA-BINDING PROTEIN SART-3"/>
    <property type="match status" value="1"/>
</dbReference>
<dbReference type="PROSITE" id="PS50102">
    <property type="entry name" value="RRM"/>
    <property type="match status" value="2"/>
</dbReference>
<dbReference type="Proteomes" id="UP000541610">
    <property type="component" value="Unassembled WGS sequence"/>
</dbReference>
<evidence type="ECO:0000256" key="4">
    <source>
        <dbReference type="SAM" id="MobiDB-lite"/>
    </source>
</evidence>
<evidence type="ECO:0000256" key="2">
    <source>
        <dbReference type="ARBA" id="ARBA00022884"/>
    </source>
</evidence>
<feature type="region of interest" description="Disordered" evidence="4">
    <location>
        <begin position="406"/>
        <end position="426"/>
    </location>
</feature>
<comment type="caution">
    <text evidence="6">The sequence shown here is derived from an EMBL/GenBank/DDBJ whole genome shotgun (WGS) entry which is preliminary data.</text>
</comment>
<keyword evidence="1" id="KW-0677">Repeat</keyword>
<dbReference type="InterPro" id="IPR012677">
    <property type="entry name" value="Nucleotide-bd_a/b_plait_sf"/>
</dbReference>
<dbReference type="SUPFAM" id="SSF54928">
    <property type="entry name" value="RNA-binding domain, RBD"/>
    <property type="match status" value="2"/>
</dbReference>
<protein>
    <recommendedName>
        <fullName evidence="5">RRM domain-containing protein</fullName>
    </recommendedName>
</protein>
<accession>A0A7J6NVZ6</accession>
<evidence type="ECO:0000313" key="7">
    <source>
        <dbReference type="Proteomes" id="UP000541610"/>
    </source>
</evidence>
<organism evidence="6 7">
    <name type="scientific">Perkinsus olseni</name>
    <name type="common">Perkinsus atlanticus</name>
    <dbReference type="NCBI Taxonomy" id="32597"/>
    <lineage>
        <taxon>Eukaryota</taxon>
        <taxon>Sar</taxon>
        <taxon>Alveolata</taxon>
        <taxon>Perkinsozoa</taxon>
        <taxon>Perkinsea</taxon>
        <taxon>Perkinsida</taxon>
        <taxon>Perkinsidae</taxon>
        <taxon>Perkinsus</taxon>
    </lineage>
</organism>
<dbReference type="Pfam" id="PF00076">
    <property type="entry name" value="RRM_1"/>
    <property type="match status" value="2"/>
</dbReference>
<feature type="domain" description="RRM" evidence="5">
    <location>
        <begin position="116"/>
        <end position="213"/>
    </location>
</feature>
<dbReference type="SMART" id="SM00360">
    <property type="entry name" value="RRM"/>
    <property type="match status" value="2"/>
</dbReference>
<feature type="region of interest" description="Disordered" evidence="4">
    <location>
        <begin position="594"/>
        <end position="628"/>
    </location>
</feature>
<dbReference type="Gene3D" id="3.40.50.150">
    <property type="entry name" value="Vaccinia Virus protein VP39"/>
    <property type="match status" value="1"/>
</dbReference>
<evidence type="ECO:0000313" key="6">
    <source>
        <dbReference type="EMBL" id="KAF4687975.1"/>
    </source>
</evidence>
<reference evidence="6 7" key="1">
    <citation type="submission" date="2020-04" db="EMBL/GenBank/DDBJ databases">
        <title>Perkinsus olseni comparative genomics.</title>
        <authorList>
            <person name="Bogema D.R."/>
        </authorList>
    </citation>
    <scope>NUCLEOTIDE SEQUENCE [LARGE SCALE GENOMIC DNA]</scope>
    <source>
        <strain evidence="6">00978-12</strain>
    </source>
</reference>
<evidence type="ECO:0000259" key="5">
    <source>
        <dbReference type="PROSITE" id="PS50102"/>
    </source>
</evidence>
<name>A0A7J6NVZ6_PEROL</name>
<dbReference type="GO" id="GO:0003723">
    <property type="term" value="F:RNA binding"/>
    <property type="evidence" value="ECO:0007669"/>
    <property type="project" value="UniProtKB-UniRule"/>
</dbReference>
<dbReference type="EMBL" id="JABANP010000166">
    <property type="protein sequence ID" value="KAF4687975.1"/>
    <property type="molecule type" value="Genomic_DNA"/>
</dbReference>
<dbReference type="SUPFAM" id="SSF53335">
    <property type="entry name" value="S-adenosyl-L-methionine-dependent methyltransferases"/>
    <property type="match status" value="1"/>
</dbReference>
<proteinExistence type="predicted"/>
<dbReference type="InterPro" id="IPR035979">
    <property type="entry name" value="RBD_domain_sf"/>
</dbReference>
<keyword evidence="2 3" id="KW-0694">RNA-binding</keyword>
<feature type="domain" description="RRM" evidence="5">
    <location>
        <begin position="13"/>
        <end position="96"/>
    </location>
</feature>
<dbReference type="InterPro" id="IPR000504">
    <property type="entry name" value="RRM_dom"/>
</dbReference>
<evidence type="ECO:0000256" key="3">
    <source>
        <dbReference type="PROSITE-ProRule" id="PRU00176"/>
    </source>
</evidence>
<sequence length="628" mass="70353">MSSDQRYKNVSENTVYVEGLPFSWTEEDIYNHFKECGQILSVRAPKWEDSGRLRGYAHVTLADDKAFSEALKLDGSKAWAGGSGRQRWLKVTEAKSGGSAGSSTAWSPKQVDGKAKILFVKNLPYDVSEVEISKLFSTMGDVENVRVVTAGPDRRNKGFCYVTFEATGVVRRICARKEPWKLKGKGLRAGFHYRAEAYETGHGRKVKRQYAADEEEPVEEAPKKKKGKKKGLAVVRCFNRVPTTGNLIPPPVHHRRHQHRRSSALVHRRAAHRLRHLRVPRQYVATQGEGLGSTPCPGIEYWVRFLDYLWRGEYNTIATSSMSTYGENTRGSMLKLFAILKADYGLDNSSVFLDIGSGRGIPSLLAALIVPGIKASLGVEFDKNVYFLSLLHHFETLQEVHGLGSGATATGRGSGHESTPTQSEAAPPLVLNTQPLNIYFKLMNGADLTQFDPVTHIYSFDLAMPPNFIAQFVHLFNQSVTCRVYVSYRSDLVSSFGLKATICEKVLMTMTTSSEDHTAYVYVRGTKGRAEDTYLTRTEAIQSLCTTLRVRLREPRSDDPETTCMHLVQMATRPLDQQVAELQSLAYGWWHGDGASSKRQRTCRDRSSRHGHHSTLDAGITSRRRRKR</sequence>
<dbReference type="PANTHER" id="PTHR23236">
    <property type="entry name" value="EUKARYOTIC TRANSLATION INITIATION FACTOR 4B/4H"/>
    <property type="match status" value="1"/>
</dbReference>
<gene>
    <name evidence="6" type="ORF">FOZ60_003269</name>
</gene>
<dbReference type="Gene3D" id="3.30.70.330">
    <property type="match status" value="2"/>
</dbReference>
<dbReference type="AlphaFoldDB" id="A0A7J6NVZ6"/>